<dbReference type="Proteomes" id="UP000234271">
    <property type="component" value="Chromosome"/>
</dbReference>
<keyword evidence="1" id="KW-0812">Transmembrane</keyword>
<feature type="transmembrane region" description="Helical" evidence="1">
    <location>
        <begin position="171"/>
        <end position="192"/>
    </location>
</feature>
<dbReference type="KEGG" id="blep:AL038_09725"/>
<feature type="transmembrane region" description="Helical" evidence="1">
    <location>
        <begin position="7"/>
        <end position="29"/>
    </location>
</feature>
<dbReference type="PANTHER" id="PTHR38095">
    <property type="entry name" value="ANAEROBIC DIMETHYL SULFOXIDE REDUCTASE CHAIN YNFH"/>
    <property type="match status" value="1"/>
</dbReference>
<dbReference type="EMBL" id="CP018889">
    <property type="protein sequence ID" value="AUI69789.1"/>
    <property type="molecule type" value="Genomic_DNA"/>
</dbReference>
<protein>
    <submittedName>
        <fullName evidence="2">DMSO reductase</fullName>
    </submittedName>
</protein>
<organism evidence="2 3">
    <name type="scientific">Beggiatoa leptomitoformis</name>
    <dbReference type="NCBI Taxonomy" id="288004"/>
    <lineage>
        <taxon>Bacteria</taxon>
        <taxon>Pseudomonadati</taxon>
        <taxon>Pseudomonadota</taxon>
        <taxon>Gammaproteobacteria</taxon>
        <taxon>Thiotrichales</taxon>
        <taxon>Thiotrichaceae</taxon>
        <taxon>Beggiatoa</taxon>
    </lineage>
</organism>
<feature type="transmembrane region" description="Helical" evidence="1">
    <location>
        <begin position="266"/>
        <end position="283"/>
    </location>
</feature>
<evidence type="ECO:0000313" key="2">
    <source>
        <dbReference type="EMBL" id="AUI69789.1"/>
    </source>
</evidence>
<accession>A0A2N9YHB2</accession>
<feature type="transmembrane region" description="Helical" evidence="1">
    <location>
        <begin position="240"/>
        <end position="260"/>
    </location>
</feature>
<dbReference type="OrthoDB" id="5520897at2"/>
<evidence type="ECO:0000256" key="1">
    <source>
        <dbReference type="SAM" id="Phobius"/>
    </source>
</evidence>
<keyword evidence="1" id="KW-0472">Membrane</keyword>
<dbReference type="Pfam" id="PF04976">
    <property type="entry name" value="DmsC"/>
    <property type="match status" value="1"/>
</dbReference>
<reference evidence="3" key="1">
    <citation type="submission" date="2016-12" db="EMBL/GenBank/DDBJ databases">
        <title>Complete Genome Sequence of Beggiatoa leptomitiformis D-401.</title>
        <authorList>
            <person name="Fomenkov A."/>
            <person name="Vincze T."/>
            <person name="Grabovich M."/>
            <person name="Anton B.P."/>
            <person name="Dubinina G."/>
            <person name="Orlova M."/>
            <person name="Belousova E."/>
            <person name="Roberts R.J."/>
        </authorList>
    </citation>
    <scope>NUCLEOTIDE SEQUENCE [LARGE SCALE GENOMIC DNA]</scope>
    <source>
        <strain evidence="3">D-401</strain>
    </source>
</reference>
<keyword evidence="3" id="KW-1185">Reference proteome</keyword>
<feature type="transmembrane region" description="Helical" evidence="1">
    <location>
        <begin position="41"/>
        <end position="64"/>
    </location>
</feature>
<feature type="transmembrane region" description="Helical" evidence="1">
    <location>
        <begin position="85"/>
        <end position="105"/>
    </location>
</feature>
<sequence length="300" mass="33494">MRPAFSVIFFTVTAGMGYGLMFLLMLVQLINLNVYLSVTQIFLIVCIALVFITAGLLSSTLHLANPTRAWRAFSRFRTSWLSREGILAVIFYPVVLIYLISLWIGKPHWSITLFISILAILTLFATGMIYACLKTIRQWYTPLTPINYVLLGIMLGGLLFVALLGDIATGFLPFVLSLIAIAASAKLIYYGWLGQPTETSINTATGFSYAIVRLLEIGHTADTFVTREFNYSISALQIRILRSIVFIMGFILPAILLGYASVVSQWLAVIIAYSGILLERWLFFAEARHVVNLYHGLQSV</sequence>
<dbReference type="PANTHER" id="PTHR38095:SF1">
    <property type="entry name" value="ANAEROBIC DIMETHYL SULFOXIDE REDUCTASE CHAIN YNFH"/>
    <property type="match status" value="1"/>
</dbReference>
<proteinExistence type="predicted"/>
<dbReference type="GO" id="GO:0019645">
    <property type="term" value="P:anaerobic electron transport chain"/>
    <property type="evidence" value="ECO:0007669"/>
    <property type="project" value="InterPro"/>
</dbReference>
<gene>
    <name evidence="2" type="ORF">BLE401_14545</name>
</gene>
<dbReference type="RefSeq" id="WP_062152329.1">
    <property type="nucleotide sequence ID" value="NZ_CP012373.2"/>
</dbReference>
<evidence type="ECO:0000313" key="3">
    <source>
        <dbReference type="Proteomes" id="UP000234271"/>
    </source>
</evidence>
<feature type="transmembrane region" description="Helical" evidence="1">
    <location>
        <begin position="111"/>
        <end position="133"/>
    </location>
</feature>
<dbReference type="GO" id="GO:0009390">
    <property type="term" value="C:dimethyl sulfoxide reductase complex"/>
    <property type="evidence" value="ECO:0007669"/>
    <property type="project" value="TreeGrafter"/>
</dbReference>
<dbReference type="InterPro" id="IPR007059">
    <property type="entry name" value="DmsC"/>
</dbReference>
<dbReference type="AlphaFoldDB" id="A0A2N9YHB2"/>
<dbReference type="GO" id="GO:0009389">
    <property type="term" value="F:dimethyl sulfoxide reductase activity"/>
    <property type="evidence" value="ECO:0007669"/>
    <property type="project" value="TreeGrafter"/>
</dbReference>
<dbReference type="GO" id="GO:0005886">
    <property type="term" value="C:plasma membrane"/>
    <property type="evidence" value="ECO:0007669"/>
    <property type="project" value="TreeGrafter"/>
</dbReference>
<name>A0A2N9YHB2_9GAMM</name>
<feature type="transmembrane region" description="Helical" evidence="1">
    <location>
        <begin position="145"/>
        <end position="165"/>
    </location>
</feature>
<dbReference type="STRING" id="288004.AL038_09725"/>
<keyword evidence="1" id="KW-1133">Transmembrane helix</keyword>